<evidence type="ECO:0000256" key="1">
    <source>
        <dbReference type="SAM" id="MobiDB-lite"/>
    </source>
</evidence>
<feature type="non-terminal residue" evidence="2">
    <location>
        <position position="1"/>
    </location>
</feature>
<name>A0A0B7C0I1_9EUPU</name>
<reference evidence="2" key="1">
    <citation type="submission" date="2014-12" db="EMBL/GenBank/DDBJ databases">
        <title>Insight into the proteome of Arion vulgaris.</title>
        <authorList>
            <person name="Aradska J."/>
            <person name="Bulat T."/>
            <person name="Smidak R."/>
            <person name="Sarate P."/>
            <person name="Gangsoo J."/>
            <person name="Sialana F."/>
            <person name="Bilban M."/>
            <person name="Lubec G."/>
        </authorList>
    </citation>
    <scope>NUCLEOTIDE SEQUENCE</scope>
    <source>
        <tissue evidence="2">Skin</tissue>
    </source>
</reference>
<protein>
    <submittedName>
        <fullName evidence="2">Uncharacterized protein</fullName>
    </submittedName>
</protein>
<gene>
    <name evidence="2" type="primary">ORF220029</name>
</gene>
<organism evidence="2">
    <name type="scientific">Arion vulgaris</name>
    <dbReference type="NCBI Taxonomy" id="1028688"/>
    <lineage>
        <taxon>Eukaryota</taxon>
        <taxon>Metazoa</taxon>
        <taxon>Spiralia</taxon>
        <taxon>Lophotrochozoa</taxon>
        <taxon>Mollusca</taxon>
        <taxon>Gastropoda</taxon>
        <taxon>Heterobranchia</taxon>
        <taxon>Euthyneura</taxon>
        <taxon>Panpulmonata</taxon>
        <taxon>Eupulmonata</taxon>
        <taxon>Stylommatophora</taxon>
        <taxon>Helicina</taxon>
        <taxon>Arionoidea</taxon>
        <taxon>Arionidae</taxon>
        <taxon>Arion</taxon>
    </lineage>
</organism>
<proteinExistence type="predicted"/>
<feature type="compositionally biased region" description="Polar residues" evidence="1">
    <location>
        <begin position="36"/>
        <end position="46"/>
    </location>
</feature>
<evidence type="ECO:0000313" key="2">
    <source>
        <dbReference type="EMBL" id="CEK98944.1"/>
    </source>
</evidence>
<feature type="compositionally biased region" description="Polar residues" evidence="1">
    <location>
        <begin position="57"/>
        <end position="71"/>
    </location>
</feature>
<accession>A0A0B7C0I1</accession>
<sequence length="71" mass="7237">VHMQSPTQVSQTKSAKTVVKVAVGVKDKFNLSTTINASPSGAITSSDRPRLAARASLGNSKIPTGTGASLN</sequence>
<dbReference type="AlphaFoldDB" id="A0A0B7C0I1"/>
<dbReference type="EMBL" id="HACG01052073">
    <property type="protein sequence ID" value="CEK98944.1"/>
    <property type="molecule type" value="Transcribed_RNA"/>
</dbReference>
<feature type="non-terminal residue" evidence="2">
    <location>
        <position position="71"/>
    </location>
</feature>
<feature type="region of interest" description="Disordered" evidence="1">
    <location>
        <begin position="36"/>
        <end position="71"/>
    </location>
</feature>